<keyword evidence="1" id="KW-0812">Transmembrane</keyword>
<dbReference type="Pfam" id="PF07727">
    <property type="entry name" value="RVT_2"/>
    <property type="match status" value="1"/>
</dbReference>
<feature type="transmembrane region" description="Helical" evidence="1">
    <location>
        <begin position="352"/>
        <end position="369"/>
    </location>
</feature>
<evidence type="ECO:0000259" key="2">
    <source>
        <dbReference type="Pfam" id="PF07727"/>
    </source>
</evidence>
<keyword evidence="1" id="KW-1133">Transmembrane helix</keyword>
<organism evidence="3 4">
    <name type="scientific">Austropuccinia psidii MF-1</name>
    <dbReference type="NCBI Taxonomy" id="1389203"/>
    <lineage>
        <taxon>Eukaryota</taxon>
        <taxon>Fungi</taxon>
        <taxon>Dikarya</taxon>
        <taxon>Basidiomycota</taxon>
        <taxon>Pucciniomycotina</taxon>
        <taxon>Pucciniomycetes</taxon>
        <taxon>Pucciniales</taxon>
        <taxon>Sphaerophragmiaceae</taxon>
        <taxon>Austropuccinia</taxon>
    </lineage>
</organism>
<protein>
    <recommendedName>
        <fullName evidence="2">Reverse transcriptase Ty1/copia-type domain-containing protein</fullName>
    </recommendedName>
</protein>
<dbReference type="Proteomes" id="UP000765509">
    <property type="component" value="Unassembled WGS sequence"/>
</dbReference>
<name>A0A9Q3P7J5_9BASI</name>
<reference evidence="3" key="1">
    <citation type="submission" date="2021-03" db="EMBL/GenBank/DDBJ databases">
        <title>Draft genome sequence of rust myrtle Austropuccinia psidii MF-1, a brazilian biotype.</title>
        <authorList>
            <person name="Quecine M.C."/>
            <person name="Pachon D.M.R."/>
            <person name="Bonatelli M.L."/>
            <person name="Correr F.H."/>
            <person name="Franceschini L.M."/>
            <person name="Leite T.F."/>
            <person name="Margarido G.R.A."/>
            <person name="Almeida C.A."/>
            <person name="Ferrarezi J.A."/>
            <person name="Labate C.A."/>
        </authorList>
    </citation>
    <scope>NUCLEOTIDE SEQUENCE</scope>
    <source>
        <strain evidence="3">MF-1</strain>
    </source>
</reference>
<dbReference type="AlphaFoldDB" id="A0A9Q3P7J5"/>
<keyword evidence="1" id="KW-0472">Membrane</keyword>
<accession>A0A9Q3P7J5</accession>
<comment type="caution">
    <text evidence="3">The sequence shown here is derived from an EMBL/GenBank/DDBJ whole genome shotgun (WGS) entry which is preliminary data.</text>
</comment>
<evidence type="ECO:0000256" key="1">
    <source>
        <dbReference type="SAM" id="Phobius"/>
    </source>
</evidence>
<evidence type="ECO:0000313" key="4">
    <source>
        <dbReference type="Proteomes" id="UP000765509"/>
    </source>
</evidence>
<dbReference type="InterPro" id="IPR013103">
    <property type="entry name" value="RVT_2"/>
</dbReference>
<feature type="domain" description="Reverse transcriptase Ty1/copia-type" evidence="2">
    <location>
        <begin position="15"/>
        <end position="252"/>
    </location>
</feature>
<feature type="transmembrane region" description="Helical" evidence="1">
    <location>
        <begin position="310"/>
        <end position="332"/>
    </location>
</feature>
<gene>
    <name evidence="3" type="ORF">O181_090910</name>
</gene>
<sequence length="403" mass="46895">MDQEFNSLMSHNTGILVPNPKNREKVIGGMWCLNKKRNEFGKVYRYKARWVVFGNHQEHMLHSFDTWSSVGRNETFKAMLSLVINLNMHAYQFAIETAFLHGKMDTIVYVKQVKGYEQLNRENWVWRLNKSLYGTRKAPRMWKEKLTEALSKFGFASTLSDESLFITTNATLMLHIHVDNGFLIGKLEQEIMTFLTSSNKQLKLKFTKNPTQDLVYTIMWNKSKIQLSQTDLILKLLDQNDMEDCKPVKTPCNGNLLQEIESIEEPIKTTKYQQIIGSLNYLAQHTRPDIMFTTSSLFSFFPNPRLLSKLLSLLSLFSFSFSFTLFSFYHSLQSIRTLFFLQSHHCFVSQKALFYIVYYTLSCYPPLVLTSHRFTVSNSSLNKQHIRAKTNLGGSQEYDGCFE</sequence>
<keyword evidence="4" id="KW-1185">Reference proteome</keyword>
<dbReference type="EMBL" id="AVOT02056995">
    <property type="protein sequence ID" value="MBW0551195.1"/>
    <property type="molecule type" value="Genomic_DNA"/>
</dbReference>
<proteinExistence type="predicted"/>
<evidence type="ECO:0000313" key="3">
    <source>
        <dbReference type="EMBL" id="MBW0551195.1"/>
    </source>
</evidence>
<dbReference type="OrthoDB" id="2506833at2759"/>